<dbReference type="InterPro" id="IPR047641">
    <property type="entry name" value="ABC_transpr_MalK/UgpC-like"/>
</dbReference>
<dbReference type="Gene3D" id="2.40.50.140">
    <property type="entry name" value="Nucleic acid-binding proteins"/>
    <property type="match status" value="1"/>
</dbReference>
<keyword evidence="6" id="KW-0472">Membrane</keyword>
<keyword evidence="1" id="KW-0813">Transport</keyword>
<evidence type="ECO:0000256" key="1">
    <source>
        <dbReference type="ARBA" id="ARBA00022448"/>
    </source>
</evidence>
<evidence type="ECO:0000256" key="6">
    <source>
        <dbReference type="ARBA" id="ARBA00023136"/>
    </source>
</evidence>
<dbReference type="SMART" id="SM00382">
    <property type="entry name" value="AAA"/>
    <property type="match status" value="1"/>
</dbReference>
<dbReference type="Gene3D" id="3.40.50.300">
    <property type="entry name" value="P-loop containing nucleotide triphosphate hydrolases"/>
    <property type="match status" value="1"/>
</dbReference>
<dbReference type="InterPro" id="IPR027417">
    <property type="entry name" value="P-loop_NTPase"/>
</dbReference>
<dbReference type="RefSeq" id="WP_154236975.1">
    <property type="nucleotide sequence ID" value="NZ_WKNS01000015.1"/>
</dbReference>
<dbReference type="SUPFAM" id="SSF52540">
    <property type="entry name" value="P-loop containing nucleoside triphosphate hydrolases"/>
    <property type="match status" value="1"/>
</dbReference>
<dbReference type="InterPro" id="IPR013611">
    <property type="entry name" value="Transp-assoc_OB_typ2"/>
</dbReference>
<dbReference type="Pfam" id="PF00005">
    <property type="entry name" value="ABC_tran"/>
    <property type="match status" value="1"/>
</dbReference>
<keyword evidence="4 8" id="KW-0067">ATP-binding</keyword>
<evidence type="ECO:0000256" key="5">
    <source>
        <dbReference type="ARBA" id="ARBA00022967"/>
    </source>
</evidence>
<comment type="caution">
    <text evidence="8">The sequence shown here is derived from an EMBL/GenBank/DDBJ whole genome shotgun (WGS) entry which is preliminary data.</text>
</comment>
<dbReference type="Pfam" id="PF08402">
    <property type="entry name" value="TOBE_2"/>
    <property type="match status" value="1"/>
</dbReference>
<dbReference type="Gene3D" id="2.40.50.100">
    <property type="match status" value="1"/>
</dbReference>
<organism evidence="8">
    <name type="scientific">Ligilactobacillus ruminis</name>
    <dbReference type="NCBI Taxonomy" id="1623"/>
    <lineage>
        <taxon>Bacteria</taxon>
        <taxon>Bacillati</taxon>
        <taxon>Bacillota</taxon>
        <taxon>Bacilli</taxon>
        <taxon>Lactobacillales</taxon>
        <taxon>Lactobacillaceae</taxon>
        <taxon>Ligilactobacillus</taxon>
    </lineage>
</organism>
<accession>A0A6A8GPC1</accession>
<evidence type="ECO:0000313" key="8">
    <source>
        <dbReference type="EMBL" id="MSA68598.1"/>
    </source>
</evidence>
<dbReference type="InterPro" id="IPR012340">
    <property type="entry name" value="NA-bd_OB-fold"/>
</dbReference>
<dbReference type="PROSITE" id="PS00211">
    <property type="entry name" value="ABC_TRANSPORTER_1"/>
    <property type="match status" value="1"/>
</dbReference>
<keyword evidence="2" id="KW-1003">Cell membrane</keyword>
<dbReference type="GO" id="GO:0055052">
    <property type="term" value="C:ATP-binding cassette (ABC) transporter complex, substrate-binding subunit-containing"/>
    <property type="evidence" value="ECO:0007669"/>
    <property type="project" value="TreeGrafter"/>
</dbReference>
<dbReference type="PANTHER" id="PTHR43875">
    <property type="entry name" value="MALTODEXTRIN IMPORT ATP-BINDING PROTEIN MSMX"/>
    <property type="match status" value="1"/>
</dbReference>
<protein>
    <submittedName>
        <fullName evidence="8">ATP-binding cassette domain-containing protein</fullName>
    </submittedName>
</protein>
<dbReference type="AlphaFoldDB" id="A0A6A8GPC1"/>
<dbReference type="FunFam" id="3.40.50.300:FF:000042">
    <property type="entry name" value="Maltose/maltodextrin ABC transporter, ATP-binding protein"/>
    <property type="match status" value="1"/>
</dbReference>
<dbReference type="PANTHER" id="PTHR43875:SF15">
    <property type="entry name" value="TREHALOSE IMPORT ATP-BINDING PROTEIN SUGC"/>
    <property type="match status" value="1"/>
</dbReference>
<dbReference type="InterPro" id="IPR003439">
    <property type="entry name" value="ABC_transporter-like_ATP-bd"/>
</dbReference>
<evidence type="ECO:0000256" key="4">
    <source>
        <dbReference type="ARBA" id="ARBA00022840"/>
    </source>
</evidence>
<dbReference type="GO" id="GO:0140359">
    <property type="term" value="F:ABC-type transporter activity"/>
    <property type="evidence" value="ECO:0007669"/>
    <property type="project" value="UniProtKB-ARBA"/>
</dbReference>
<evidence type="ECO:0000256" key="7">
    <source>
        <dbReference type="SAM" id="MobiDB-lite"/>
    </source>
</evidence>
<dbReference type="PROSITE" id="PS50893">
    <property type="entry name" value="ABC_TRANSPORTER_2"/>
    <property type="match status" value="1"/>
</dbReference>
<gene>
    <name evidence="8" type="ORF">GKC89_05780</name>
</gene>
<dbReference type="SUPFAM" id="SSF50331">
    <property type="entry name" value="MOP-like"/>
    <property type="match status" value="1"/>
</dbReference>
<evidence type="ECO:0000256" key="3">
    <source>
        <dbReference type="ARBA" id="ARBA00022741"/>
    </source>
</evidence>
<keyword evidence="5" id="KW-1278">Translocase</keyword>
<keyword evidence="3" id="KW-0547">Nucleotide-binding</keyword>
<dbReference type="GO" id="GO:0016887">
    <property type="term" value="F:ATP hydrolysis activity"/>
    <property type="evidence" value="ECO:0007669"/>
    <property type="project" value="InterPro"/>
</dbReference>
<dbReference type="InterPro" id="IPR008995">
    <property type="entry name" value="Mo/tungstate-bd_C_term_dom"/>
</dbReference>
<sequence>MTIELKNIGKSYDGNSWTLNDITTEIESGEFFAIVGPSGCGKSTLLRMIAGLISISEGEIEIDGKDVTNLPPQDRNLTMVFQNYALFPFLSVRDNVAFGLKEHKMDAEEIKCRVDEALDMVNLTEYGDRKPRDLSGGQRQRVAVARAIASDAEICLMDEPLSNLDAQLRGKMRSEIRMLQQKLGLTMIYVTHDQVEAMTMADRIMVLHDSKIQQIGTPLEIYNHPANTFVAEFFGTPRMNLLEATYDARLNKLVVDESLEFDCEDGMDRDDYIVGVRPSGFSVEKAADRSNARVVNAEYLGNMSIIELELDGGDEIRVTVDDDMNHDWMINQRMLVKPQGIFYIFDKTGKLFAKGGSSNGTSRSEEEFVATAAR</sequence>
<dbReference type="InterPro" id="IPR017871">
    <property type="entry name" value="ABC_transporter-like_CS"/>
</dbReference>
<proteinExistence type="predicted"/>
<evidence type="ECO:0000256" key="2">
    <source>
        <dbReference type="ARBA" id="ARBA00022475"/>
    </source>
</evidence>
<feature type="region of interest" description="Disordered" evidence="7">
    <location>
        <begin position="355"/>
        <end position="374"/>
    </location>
</feature>
<name>A0A6A8GPC1_9LACO</name>
<dbReference type="GO" id="GO:0005524">
    <property type="term" value="F:ATP binding"/>
    <property type="evidence" value="ECO:0007669"/>
    <property type="project" value="UniProtKB-KW"/>
</dbReference>
<dbReference type="InterPro" id="IPR003593">
    <property type="entry name" value="AAA+_ATPase"/>
</dbReference>
<dbReference type="EMBL" id="WKOD01000013">
    <property type="protein sequence ID" value="MSA68598.1"/>
    <property type="molecule type" value="Genomic_DNA"/>
</dbReference>
<reference evidence="8" key="1">
    <citation type="journal article" date="2019" name="Nat. Med.">
        <title>A library of human gut bacterial isolates paired with longitudinal multiomics data enables mechanistic microbiome research.</title>
        <authorList>
            <person name="Poyet M."/>
            <person name="Groussin M."/>
            <person name="Gibbons S.M."/>
            <person name="Avila-Pacheco J."/>
            <person name="Jiang X."/>
            <person name="Kearney S.M."/>
            <person name="Perrotta A.R."/>
            <person name="Berdy B."/>
            <person name="Zhao S."/>
            <person name="Lieberman T.D."/>
            <person name="Swanson P.K."/>
            <person name="Smith M."/>
            <person name="Roesemann S."/>
            <person name="Alexander J.E."/>
            <person name="Rich S.A."/>
            <person name="Livny J."/>
            <person name="Vlamakis H."/>
            <person name="Clish C."/>
            <person name="Bullock K."/>
            <person name="Deik A."/>
            <person name="Scott J."/>
            <person name="Pierce K.A."/>
            <person name="Xavier R.J."/>
            <person name="Alm E.J."/>
        </authorList>
    </citation>
    <scope>NUCLEOTIDE SEQUENCE</scope>
    <source>
        <strain evidence="8">BIOML-A18</strain>
    </source>
</reference>